<organism evidence="10 11">
    <name type="scientific">Peptoniphilus stercorisuis</name>
    <dbReference type="NCBI Taxonomy" id="1436965"/>
    <lineage>
        <taxon>Bacteria</taxon>
        <taxon>Bacillati</taxon>
        <taxon>Bacillota</taxon>
        <taxon>Tissierellia</taxon>
        <taxon>Tissierellales</taxon>
        <taxon>Peptoniphilaceae</taxon>
        <taxon>Peptoniphilus</taxon>
    </lineage>
</organism>
<gene>
    <name evidence="9" type="primary">cas2</name>
    <name evidence="10" type="ORF">J2Z71_000642</name>
</gene>
<evidence type="ECO:0000256" key="6">
    <source>
        <dbReference type="ARBA" id="ARBA00022801"/>
    </source>
</evidence>
<comment type="similarity">
    <text evidence="2 9">Belongs to the CRISPR-associated endoribonuclease Cas2 protein family.</text>
</comment>
<evidence type="ECO:0000256" key="7">
    <source>
        <dbReference type="ARBA" id="ARBA00022842"/>
    </source>
</evidence>
<comment type="caution">
    <text evidence="10">The sequence shown here is derived from an EMBL/GenBank/DDBJ whole genome shotgun (WGS) entry which is preliminary data.</text>
</comment>
<dbReference type="InterPro" id="IPR019199">
    <property type="entry name" value="Virulence_VapD/CRISPR_Cas2"/>
</dbReference>
<evidence type="ECO:0000313" key="10">
    <source>
        <dbReference type="EMBL" id="MBP2025117.1"/>
    </source>
</evidence>
<comment type="subunit">
    <text evidence="9">Homodimer, forms a heterotetramer with a Cas1 homodimer.</text>
</comment>
<dbReference type="Pfam" id="PF09827">
    <property type="entry name" value="CRISPR_Cas2"/>
    <property type="match status" value="1"/>
</dbReference>
<keyword evidence="4 9" id="KW-0479">Metal-binding</keyword>
<keyword evidence="8 9" id="KW-0051">Antiviral defense</keyword>
<accession>A0ABS4KBF7</accession>
<proteinExistence type="inferred from homology"/>
<dbReference type="PANTHER" id="PTHR34405">
    <property type="entry name" value="CRISPR-ASSOCIATED ENDORIBONUCLEASE CAS2"/>
    <property type="match status" value="1"/>
</dbReference>
<dbReference type="Gene3D" id="3.30.70.240">
    <property type="match status" value="1"/>
</dbReference>
<evidence type="ECO:0000256" key="5">
    <source>
        <dbReference type="ARBA" id="ARBA00022759"/>
    </source>
</evidence>
<dbReference type="SUPFAM" id="SSF143430">
    <property type="entry name" value="TTP0101/SSO1404-like"/>
    <property type="match status" value="1"/>
</dbReference>
<reference evidence="10 11" key="1">
    <citation type="submission" date="2021-03" db="EMBL/GenBank/DDBJ databases">
        <title>Genomic Encyclopedia of Type Strains, Phase IV (KMG-IV): sequencing the most valuable type-strain genomes for metagenomic binning, comparative biology and taxonomic classification.</title>
        <authorList>
            <person name="Goeker M."/>
        </authorList>
    </citation>
    <scope>NUCLEOTIDE SEQUENCE [LARGE SCALE GENOMIC DNA]</scope>
    <source>
        <strain evidence="10 11">DSM 27563</strain>
    </source>
</reference>
<keyword evidence="7 9" id="KW-0460">Magnesium</keyword>
<dbReference type="EC" id="3.1.-.-" evidence="9"/>
<evidence type="ECO:0000256" key="9">
    <source>
        <dbReference type="HAMAP-Rule" id="MF_01471"/>
    </source>
</evidence>
<evidence type="ECO:0000313" key="11">
    <source>
        <dbReference type="Proteomes" id="UP001519306"/>
    </source>
</evidence>
<evidence type="ECO:0000256" key="1">
    <source>
        <dbReference type="ARBA" id="ARBA00001946"/>
    </source>
</evidence>
<name>A0ABS4KBF7_9FIRM</name>
<dbReference type="InterPro" id="IPR021127">
    <property type="entry name" value="CRISPR_associated_Cas2"/>
</dbReference>
<keyword evidence="5 9" id="KW-0255">Endonuclease</keyword>
<keyword evidence="3 9" id="KW-0540">Nuclease</keyword>
<keyword evidence="6 9" id="KW-0378">Hydrolase</keyword>
<dbReference type="RefSeq" id="WP_210060418.1">
    <property type="nucleotide sequence ID" value="NZ_JAGGLJ010000005.1"/>
</dbReference>
<dbReference type="NCBIfam" id="TIGR01573">
    <property type="entry name" value="cas2"/>
    <property type="match status" value="1"/>
</dbReference>
<keyword evidence="11" id="KW-1185">Reference proteome</keyword>
<evidence type="ECO:0000256" key="8">
    <source>
        <dbReference type="ARBA" id="ARBA00023118"/>
    </source>
</evidence>
<protein>
    <recommendedName>
        <fullName evidence="9">CRISPR-associated endoribonuclease Cas2</fullName>
        <ecNumber evidence="9">3.1.-.-</ecNumber>
    </recommendedName>
</protein>
<sequence>MYILLIYDIISDEKGPYVSRNIFKTCKKYLTNIQKSVFEGNLTISQYLELKFELNEYIRKNKDSVVVFKSRSEKWTEKEFLGKTDDKTSNFF</sequence>
<dbReference type="HAMAP" id="MF_01471">
    <property type="entry name" value="Cas2"/>
    <property type="match status" value="1"/>
</dbReference>
<evidence type="ECO:0000256" key="3">
    <source>
        <dbReference type="ARBA" id="ARBA00022722"/>
    </source>
</evidence>
<dbReference type="Proteomes" id="UP001519306">
    <property type="component" value="Unassembled WGS sequence"/>
</dbReference>
<comment type="function">
    <text evidence="9">CRISPR (clustered regularly interspaced short palindromic repeat), is an adaptive immune system that provides protection against mobile genetic elements (viruses, transposable elements and conjugative plasmids). CRISPR clusters contain sequences complementary to antecedent mobile elements and target invading nucleic acids. CRISPR clusters are transcribed and processed into CRISPR RNA (crRNA). Functions as a ssRNA-specific endoribonuclease. Involved in the integration of spacer DNA into the CRISPR cassette.</text>
</comment>
<comment type="cofactor">
    <cofactor evidence="1 9">
        <name>Mg(2+)</name>
        <dbReference type="ChEBI" id="CHEBI:18420"/>
    </cofactor>
</comment>
<evidence type="ECO:0000256" key="4">
    <source>
        <dbReference type="ARBA" id="ARBA00022723"/>
    </source>
</evidence>
<dbReference type="EMBL" id="JAGGLJ010000005">
    <property type="protein sequence ID" value="MBP2025117.1"/>
    <property type="molecule type" value="Genomic_DNA"/>
</dbReference>
<dbReference type="CDD" id="cd09725">
    <property type="entry name" value="Cas2_I_II_III"/>
    <property type="match status" value="1"/>
</dbReference>
<feature type="binding site" evidence="9">
    <location>
        <position position="8"/>
    </location>
    <ligand>
        <name>Mg(2+)</name>
        <dbReference type="ChEBI" id="CHEBI:18420"/>
        <note>catalytic</note>
    </ligand>
</feature>
<dbReference type="PANTHER" id="PTHR34405:SF1">
    <property type="entry name" value="CRISPR-ASSOCIATED ENDORIBONUCLEASE CAS2"/>
    <property type="match status" value="1"/>
</dbReference>
<evidence type="ECO:0000256" key="2">
    <source>
        <dbReference type="ARBA" id="ARBA00009959"/>
    </source>
</evidence>